<gene>
    <name evidence="1" type="ORF">CSSPJE1EN1_LOCUS29301</name>
</gene>
<comment type="caution">
    <text evidence="1">The sequence shown here is derived from an EMBL/GenBank/DDBJ whole genome shotgun (WGS) entry which is preliminary data.</text>
</comment>
<dbReference type="EMBL" id="CAXAQS010000950">
    <property type="protein sequence ID" value="CAK9253923.1"/>
    <property type="molecule type" value="Genomic_DNA"/>
</dbReference>
<protein>
    <submittedName>
        <fullName evidence="1">Uncharacterized protein</fullName>
    </submittedName>
</protein>
<accession>A0ABP0VHM3</accession>
<dbReference type="Proteomes" id="UP001497444">
    <property type="component" value="Unassembled WGS sequence"/>
</dbReference>
<name>A0ABP0VHM3_9BRYO</name>
<proteinExistence type="predicted"/>
<keyword evidence="2" id="KW-1185">Reference proteome</keyword>
<sequence length="118" mass="13580">MSFHPSPLLSSPSNHTAWLLCLQTGSAWSFEHGFHAEEEEEEEEEMLMQQENCSVAQQKRNQKDKSDTRLVTLDHSSFSFIRSSSYAEEHCRLEQDWWVGDHDGFAAGRTSSPVIFMQ</sequence>
<organism evidence="1 2">
    <name type="scientific">Sphagnum jensenii</name>
    <dbReference type="NCBI Taxonomy" id="128206"/>
    <lineage>
        <taxon>Eukaryota</taxon>
        <taxon>Viridiplantae</taxon>
        <taxon>Streptophyta</taxon>
        <taxon>Embryophyta</taxon>
        <taxon>Bryophyta</taxon>
        <taxon>Sphagnophytina</taxon>
        <taxon>Sphagnopsida</taxon>
        <taxon>Sphagnales</taxon>
        <taxon>Sphagnaceae</taxon>
        <taxon>Sphagnum</taxon>
    </lineage>
</organism>
<reference evidence="1" key="1">
    <citation type="submission" date="2024-02" db="EMBL/GenBank/DDBJ databases">
        <authorList>
            <consortium name="ELIXIR-Norway"/>
            <consortium name="Elixir Norway"/>
        </authorList>
    </citation>
    <scope>NUCLEOTIDE SEQUENCE</scope>
</reference>
<evidence type="ECO:0000313" key="2">
    <source>
        <dbReference type="Proteomes" id="UP001497444"/>
    </source>
</evidence>
<evidence type="ECO:0000313" key="1">
    <source>
        <dbReference type="EMBL" id="CAK9253923.1"/>
    </source>
</evidence>